<evidence type="ECO:0000313" key="2">
    <source>
        <dbReference type="Proteomes" id="UP000664332"/>
    </source>
</evidence>
<gene>
    <name evidence="1" type="ORF">JZY06_11385</name>
</gene>
<evidence type="ECO:0000313" key="1">
    <source>
        <dbReference type="EMBL" id="MBN9645208.1"/>
    </source>
</evidence>
<dbReference type="EMBL" id="JAFLEQ010000017">
    <property type="protein sequence ID" value="MBN9645208.1"/>
    <property type="molecule type" value="Genomic_DNA"/>
</dbReference>
<sequence>MPTAFCVPGAGASLLAREIETLWLTTGDRPRVRAVMVDAVGLAAALGLHAPAAVLVEDTATGFGGESVAAMLAELSVPVACGMLVTGYGGGHRAHGRYAGLDRVDPADGDTVVARWLDNAVATRRADSPKLEDLAAHRWPARVTVPLDVEEAVIVELAGRGLSDRAIAHRLGCPARQVSATAHRLTMLAGAPNRLALPMTVRGL</sequence>
<protein>
    <submittedName>
        <fullName evidence="1">Uncharacterized protein</fullName>
    </submittedName>
</protein>
<dbReference type="Proteomes" id="UP000664332">
    <property type="component" value="Unassembled WGS sequence"/>
</dbReference>
<dbReference type="AlphaFoldDB" id="A0A939E1X2"/>
<reference evidence="1" key="1">
    <citation type="submission" date="2021-03" db="EMBL/GenBank/DDBJ databases">
        <authorList>
            <person name="Sun Q."/>
        </authorList>
    </citation>
    <scope>NUCLEOTIDE SEQUENCE</scope>
    <source>
        <strain evidence="1">CCM 8862</strain>
    </source>
</reference>
<dbReference type="RefSeq" id="WP_207279678.1">
    <property type="nucleotide sequence ID" value="NZ_JAFLEQ010000017.1"/>
</dbReference>
<proteinExistence type="predicted"/>
<organism evidence="1 2">
    <name type="scientific">Corynebacterium mendelii</name>
    <dbReference type="NCBI Taxonomy" id="2765362"/>
    <lineage>
        <taxon>Bacteria</taxon>
        <taxon>Bacillati</taxon>
        <taxon>Actinomycetota</taxon>
        <taxon>Actinomycetes</taxon>
        <taxon>Mycobacteriales</taxon>
        <taxon>Corynebacteriaceae</taxon>
        <taxon>Corynebacterium</taxon>
    </lineage>
</organism>
<comment type="caution">
    <text evidence="1">The sequence shown here is derived from an EMBL/GenBank/DDBJ whole genome shotgun (WGS) entry which is preliminary data.</text>
</comment>
<accession>A0A939E1X2</accession>
<name>A0A939E1X2_9CORY</name>
<keyword evidence="2" id="KW-1185">Reference proteome</keyword>